<dbReference type="RefSeq" id="WP_173200764.1">
    <property type="nucleotide sequence ID" value="NZ_JABFCX010000003.1"/>
</dbReference>
<dbReference type="EMBL" id="JABFCX010000003">
    <property type="protein sequence ID" value="NNU17388.1"/>
    <property type="molecule type" value="Genomic_DNA"/>
</dbReference>
<evidence type="ECO:0008006" key="3">
    <source>
        <dbReference type="Google" id="ProtNLM"/>
    </source>
</evidence>
<dbReference type="AlphaFoldDB" id="A0A7Y3RNN7"/>
<evidence type="ECO:0000313" key="1">
    <source>
        <dbReference type="EMBL" id="NNU17388.1"/>
    </source>
</evidence>
<dbReference type="GO" id="GO:0008654">
    <property type="term" value="P:phospholipid biosynthetic process"/>
    <property type="evidence" value="ECO:0007669"/>
    <property type="project" value="InterPro"/>
</dbReference>
<organism evidence="1 2">
    <name type="scientific">Parvularcula mediterranea</name>
    <dbReference type="NCBI Taxonomy" id="2732508"/>
    <lineage>
        <taxon>Bacteria</taxon>
        <taxon>Pseudomonadati</taxon>
        <taxon>Pseudomonadota</taxon>
        <taxon>Alphaproteobacteria</taxon>
        <taxon>Parvularculales</taxon>
        <taxon>Parvularculaceae</taxon>
        <taxon>Parvularcula</taxon>
    </lineage>
</organism>
<gene>
    <name evidence="1" type="ORF">HK107_13735</name>
</gene>
<proteinExistence type="predicted"/>
<dbReference type="Gene3D" id="3.40.50.720">
    <property type="entry name" value="NAD(P)-binding Rossmann-like Domain"/>
    <property type="match status" value="1"/>
</dbReference>
<dbReference type="InterPro" id="IPR002587">
    <property type="entry name" value="Myo-inos-1-P_Synthase"/>
</dbReference>
<comment type="caution">
    <text evidence="1">The sequence shown here is derived from an EMBL/GenBank/DDBJ whole genome shotgun (WGS) entry which is preliminary data.</text>
</comment>
<accession>A0A7Y3RNN7</accession>
<dbReference type="SUPFAM" id="SSF51735">
    <property type="entry name" value="NAD(P)-binding Rossmann-fold domains"/>
    <property type="match status" value="1"/>
</dbReference>
<keyword evidence="2" id="KW-1185">Reference proteome</keyword>
<name>A0A7Y3RNN7_9PROT</name>
<reference evidence="1 2" key="1">
    <citation type="submission" date="2020-05" db="EMBL/GenBank/DDBJ databases">
        <title>Parvularcula mediterraneae sp. nov., isolated from polypropylene straw from shallow seawater of the seashore of Laganas in Zakynthos island, Greece.</title>
        <authorList>
            <person name="Szabo I."/>
            <person name="Al-Omari J."/>
            <person name="Rado J."/>
            <person name="Szerdahelyi G.S."/>
        </authorList>
    </citation>
    <scope>NUCLEOTIDE SEQUENCE [LARGE SCALE GENOMIC DNA]</scope>
    <source>
        <strain evidence="1 2">ZS-1/3</strain>
    </source>
</reference>
<dbReference type="Proteomes" id="UP000536835">
    <property type="component" value="Unassembled WGS sequence"/>
</dbReference>
<dbReference type="InterPro" id="IPR036291">
    <property type="entry name" value="NAD(P)-bd_dom_sf"/>
</dbReference>
<dbReference type="GO" id="GO:0004512">
    <property type="term" value="F:inositol-3-phosphate synthase activity"/>
    <property type="evidence" value="ECO:0007669"/>
    <property type="project" value="InterPro"/>
</dbReference>
<dbReference type="PANTHER" id="PTHR11510">
    <property type="entry name" value="MYO-INOSITOL-1 PHOSPHATE SYNTHASE"/>
    <property type="match status" value="1"/>
</dbReference>
<sequence length="314" mass="33570">MRQLGILAVGLCGRAASTAAATIELLRRNRSDRSALPIGSHDHLANYRGIQFAGWDLDPSTCFSAAQRQGAVAERDLGPIEAAMDAIKALPALGHDGFCGANRGSNRREELTLREKIECLQDDMDALTARTGGRAVVLNLASPENAPAVRPAVLNRRSALEDALDDQSEEISPAVLYAYAAIDAGLPYAQFSPSHVSEAPAIFDLARERGVPICGRGHDSHANLRDSSDAAPLIIELSRCLDLALRQGEAGPVSSFNAAFDASEGALPWDDLGARDPIAPLRLWLANQEAMPRERTRGRAHQPELGMAMPQTAV</sequence>
<dbReference type="Pfam" id="PF07994">
    <property type="entry name" value="NAD_binding_5"/>
    <property type="match status" value="1"/>
</dbReference>
<evidence type="ECO:0000313" key="2">
    <source>
        <dbReference type="Proteomes" id="UP000536835"/>
    </source>
</evidence>
<dbReference type="GO" id="GO:0006021">
    <property type="term" value="P:inositol biosynthetic process"/>
    <property type="evidence" value="ECO:0007669"/>
    <property type="project" value="InterPro"/>
</dbReference>
<protein>
    <recommendedName>
        <fullName evidence="3">Myo-inositol-1-phosphate synthase</fullName>
    </recommendedName>
</protein>